<sequence length="135" mass="14619">MPPTRLLSSRGPSSTSPPSSSRTHLYGPGLTTTTTSSPSTSRTAAPPSSALPRVISGKSPSTPSCPRVSWSLVWVEPGDDFTNGEPVEFAYEDQVNSDNFADAGTDDTVPDDALELKWEFDEDSRRYYVSFPDDQ</sequence>
<proteinExistence type="predicted"/>
<reference evidence="2" key="2">
    <citation type="submission" date="2018-03" db="EMBL/GenBank/DDBJ databases">
        <title>The Triticum urartu genome reveals the dynamic nature of wheat genome evolution.</title>
        <authorList>
            <person name="Ling H."/>
            <person name="Ma B."/>
            <person name="Shi X."/>
            <person name="Liu H."/>
            <person name="Dong L."/>
            <person name="Sun H."/>
            <person name="Cao Y."/>
            <person name="Gao Q."/>
            <person name="Zheng S."/>
            <person name="Li Y."/>
            <person name="Yu Y."/>
            <person name="Du H."/>
            <person name="Qi M."/>
            <person name="Li Y."/>
            <person name="Yu H."/>
            <person name="Cui Y."/>
            <person name="Wang N."/>
            <person name="Chen C."/>
            <person name="Wu H."/>
            <person name="Zhao Y."/>
            <person name="Zhang J."/>
            <person name="Li Y."/>
            <person name="Zhou W."/>
            <person name="Zhang B."/>
            <person name="Hu W."/>
            <person name="Eijk M."/>
            <person name="Tang J."/>
            <person name="Witsenboer H."/>
            <person name="Zhao S."/>
            <person name="Li Z."/>
            <person name="Zhang A."/>
            <person name="Wang D."/>
            <person name="Liang C."/>
        </authorList>
    </citation>
    <scope>NUCLEOTIDE SEQUENCE [LARGE SCALE GENOMIC DNA]</scope>
    <source>
        <strain evidence="2">cv. G1812</strain>
    </source>
</reference>
<dbReference type="Gramene" id="TuG1812G0700001989.01.T01">
    <property type="protein sequence ID" value="TuG1812G0700001989.01.T01"/>
    <property type="gene ID" value="TuG1812G0700001989.01"/>
</dbReference>
<accession>A0A8R7V1S5</accession>
<protein>
    <submittedName>
        <fullName evidence="2">Uncharacterized protein</fullName>
    </submittedName>
</protein>
<feature type="region of interest" description="Disordered" evidence="1">
    <location>
        <begin position="1"/>
        <end position="67"/>
    </location>
</feature>
<evidence type="ECO:0000256" key="1">
    <source>
        <dbReference type="SAM" id="MobiDB-lite"/>
    </source>
</evidence>
<feature type="compositionally biased region" description="Low complexity" evidence="1">
    <location>
        <begin position="31"/>
        <end position="50"/>
    </location>
</feature>
<reference evidence="2" key="3">
    <citation type="submission" date="2022-06" db="UniProtKB">
        <authorList>
            <consortium name="EnsemblPlants"/>
        </authorList>
    </citation>
    <scope>IDENTIFICATION</scope>
</reference>
<organism evidence="2 3">
    <name type="scientific">Triticum urartu</name>
    <name type="common">Red wild einkorn</name>
    <name type="synonym">Crithodium urartu</name>
    <dbReference type="NCBI Taxonomy" id="4572"/>
    <lineage>
        <taxon>Eukaryota</taxon>
        <taxon>Viridiplantae</taxon>
        <taxon>Streptophyta</taxon>
        <taxon>Embryophyta</taxon>
        <taxon>Tracheophyta</taxon>
        <taxon>Spermatophyta</taxon>
        <taxon>Magnoliopsida</taxon>
        <taxon>Liliopsida</taxon>
        <taxon>Poales</taxon>
        <taxon>Poaceae</taxon>
        <taxon>BOP clade</taxon>
        <taxon>Pooideae</taxon>
        <taxon>Triticodae</taxon>
        <taxon>Triticeae</taxon>
        <taxon>Triticinae</taxon>
        <taxon>Triticum</taxon>
    </lineage>
</organism>
<dbReference type="Proteomes" id="UP000015106">
    <property type="component" value="Chromosome 7"/>
</dbReference>
<feature type="compositionally biased region" description="Low complexity" evidence="1">
    <location>
        <begin position="1"/>
        <end position="23"/>
    </location>
</feature>
<keyword evidence="3" id="KW-1185">Reference proteome</keyword>
<evidence type="ECO:0000313" key="2">
    <source>
        <dbReference type="EnsemblPlants" id="TuG1812G0700001989.01.T01"/>
    </source>
</evidence>
<name>A0A8R7V1S5_TRIUA</name>
<dbReference type="AlphaFoldDB" id="A0A8R7V1S5"/>
<dbReference type="EnsemblPlants" id="TuG1812G0700001989.01.T01">
    <property type="protein sequence ID" value="TuG1812G0700001989.01.T01"/>
    <property type="gene ID" value="TuG1812G0700001989.01"/>
</dbReference>
<reference evidence="3" key="1">
    <citation type="journal article" date="2013" name="Nature">
        <title>Draft genome of the wheat A-genome progenitor Triticum urartu.</title>
        <authorList>
            <person name="Ling H.Q."/>
            <person name="Zhao S."/>
            <person name="Liu D."/>
            <person name="Wang J."/>
            <person name="Sun H."/>
            <person name="Zhang C."/>
            <person name="Fan H."/>
            <person name="Li D."/>
            <person name="Dong L."/>
            <person name="Tao Y."/>
            <person name="Gao C."/>
            <person name="Wu H."/>
            <person name="Li Y."/>
            <person name="Cui Y."/>
            <person name="Guo X."/>
            <person name="Zheng S."/>
            <person name="Wang B."/>
            <person name="Yu K."/>
            <person name="Liang Q."/>
            <person name="Yang W."/>
            <person name="Lou X."/>
            <person name="Chen J."/>
            <person name="Feng M."/>
            <person name="Jian J."/>
            <person name="Zhang X."/>
            <person name="Luo G."/>
            <person name="Jiang Y."/>
            <person name="Liu J."/>
            <person name="Wang Z."/>
            <person name="Sha Y."/>
            <person name="Zhang B."/>
            <person name="Wu H."/>
            <person name="Tang D."/>
            <person name="Shen Q."/>
            <person name="Xue P."/>
            <person name="Zou S."/>
            <person name="Wang X."/>
            <person name="Liu X."/>
            <person name="Wang F."/>
            <person name="Yang Y."/>
            <person name="An X."/>
            <person name="Dong Z."/>
            <person name="Zhang K."/>
            <person name="Zhang X."/>
            <person name="Luo M.C."/>
            <person name="Dvorak J."/>
            <person name="Tong Y."/>
            <person name="Wang J."/>
            <person name="Yang H."/>
            <person name="Li Z."/>
            <person name="Wang D."/>
            <person name="Zhang A."/>
            <person name="Wang J."/>
        </authorList>
    </citation>
    <scope>NUCLEOTIDE SEQUENCE</scope>
    <source>
        <strain evidence="3">cv. G1812</strain>
    </source>
</reference>
<evidence type="ECO:0000313" key="3">
    <source>
        <dbReference type="Proteomes" id="UP000015106"/>
    </source>
</evidence>